<accession>A0ABT1SW16</accession>
<dbReference type="PROSITE" id="PS52016">
    <property type="entry name" value="TONB_DEPENDENT_REC_3"/>
    <property type="match status" value="1"/>
</dbReference>
<keyword evidence="4 7" id="KW-0812">Transmembrane</keyword>
<dbReference type="InterPro" id="IPR023997">
    <property type="entry name" value="TonB-dep_OMP_SusC/RagA_CS"/>
</dbReference>
<dbReference type="SUPFAM" id="SSF49464">
    <property type="entry name" value="Carboxypeptidase regulatory domain-like"/>
    <property type="match status" value="1"/>
</dbReference>
<evidence type="ECO:0000313" key="11">
    <source>
        <dbReference type="Proteomes" id="UP001204376"/>
    </source>
</evidence>
<protein>
    <submittedName>
        <fullName evidence="10">TonB-dependent receptor</fullName>
    </submittedName>
</protein>
<dbReference type="Gene3D" id="2.40.170.20">
    <property type="entry name" value="TonB-dependent receptor, beta-barrel domain"/>
    <property type="match status" value="1"/>
</dbReference>
<sequence length="1131" mass="123838">MNYYTHLCKQFMRITILSFSILLTIGLLSVSAADVHAQSLDQRVDIKFGHESLYNALKKIEQNTNLVFAYDADYLGLKERFVEPANFNGQPLENILTALLRGTNIVFKESSGNILLTKKLAQGKVYGKVTDETGEPLPGANVRVAGTTMGASADVNGNYTLNIPEGTYTLQATFVGYKMLEFNNVTVVNDKPYQLNISFKGGNALQEVTVSYGKQRGREVTGSIDQVNMQSMQDMPVMQFGQQLQGKVAGVNVSQTSGQPGRGIAFRIRGAASMTTDYQPLFVIDGLPITGSINNINPDEIETLTVLKDASATALYGSRAANGVILITTKHARPGDSKIEFNANFGLQKIPGNSVPKVMNGEQFAQFMNEKFTDAKLYEAPFNAVIPDLYQNPSQYGQGTNWFKLTTRTAPIQSYNLNIMSAREKSSSAVLFGYEAQDGVLINSGTKLITLRINHDLSVGSRNQLKVGFNLAPSYRMDHNNRINTDGVGGYYERIFEASPIVQPYNADGSYTVGAFSQGMSAYVNPLALLNETKDDYITTRILANGYINYEFIPGFSLKTNVGVDKGAETRNQFSPSITLTSSPGSPAASTGLSSSVDNFSYTAESYLNYQKTFATDHHIEALAGYSIQRYESVSNSVSGTGYPSDDIPYISAASIISAGSSSTTQYSMLSAIGRLNYNYKGKYLLQGAVRQDGSSRFGADRKYGYFPSVSAGWIISDESFMENFKKIDLLKIRASYGITGNNNFGNFTAIPTLAKYNYLLNGELIQGQTIGTLGNSELAWERNKQFDIGLELALFNNRVSINYDYYHKMTDGLIMPRPVPRASGFTSLQYNIGQFEFWGHEITVNTTNTTGAFKWNTNFNIAFERNLVKKLVDPGYLRRNNTVTSDYYRNQVGHHLGEFYGFVNLGLYKDAADLANSAKYKSTGLADKGSSDIGTLKMKDLNNDGIIDDVNDRTFIGDPTPTFTFGITNTFSYKSFDLNVSMSGQVGGKILAAAKWAYLTNLDGSRVPLAAAADRWRSEANPGSGVYPRTKTGTTAIGRSVNTQWVEDGSYLTAKNISLGYNFKLKNALLLKNLRIYGSVQQAFIITGYSGGGNPEIGITGSDALNGIGVDENAYPVPRTFSFGINATFK</sequence>
<keyword evidence="8" id="KW-0732">Signal</keyword>
<reference evidence="10 11" key="1">
    <citation type="submission" date="2022-07" db="EMBL/GenBank/DDBJ databases">
        <title>Mucilaginibacter sp. JC4.</title>
        <authorList>
            <person name="Le V."/>
            <person name="Ko S.-R."/>
            <person name="Ahn C.-Y."/>
            <person name="Oh H.-M."/>
        </authorList>
    </citation>
    <scope>NUCLEOTIDE SEQUENCE [LARGE SCALE GENOMIC DNA]</scope>
    <source>
        <strain evidence="10 11">JC4</strain>
    </source>
</reference>
<keyword evidence="3 7" id="KW-1134">Transmembrane beta strand</keyword>
<keyword evidence="6 7" id="KW-0998">Cell outer membrane</keyword>
<keyword evidence="5 7" id="KW-0472">Membrane</keyword>
<dbReference type="InterPro" id="IPR008969">
    <property type="entry name" value="CarboxyPept-like_regulatory"/>
</dbReference>
<evidence type="ECO:0000256" key="5">
    <source>
        <dbReference type="ARBA" id="ARBA00023136"/>
    </source>
</evidence>
<dbReference type="EMBL" id="JANHOH010000001">
    <property type="protein sequence ID" value="MCQ6956452.1"/>
    <property type="molecule type" value="Genomic_DNA"/>
</dbReference>
<dbReference type="NCBIfam" id="TIGR04057">
    <property type="entry name" value="SusC_RagA_signa"/>
    <property type="match status" value="1"/>
</dbReference>
<dbReference type="Pfam" id="PF13715">
    <property type="entry name" value="CarbopepD_reg_2"/>
    <property type="match status" value="1"/>
</dbReference>
<gene>
    <name evidence="10" type="ORF">NPE20_00705</name>
</gene>
<dbReference type="SUPFAM" id="SSF56935">
    <property type="entry name" value="Porins"/>
    <property type="match status" value="1"/>
</dbReference>
<keyword evidence="10" id="KW-0675">Receptor</keyword>
<comment type="similarity">
    <text evidence="7">Belongs to the TonB-dependent receptor family.</text>
</comment>
<keyword evidence="2 7" id="KW-0813">Transport</keyword>
<evidence type="ECO:0000259" key="9">
    <source>
        <dbReference type="Pfam" id="PF07715"/>
    </source>
</evidence>
<organism evidence="10 11">
    <name type="scientific">Mucilaginibacter aquariorum</name>
    <dbReference type="NCBI Taxonomy" id="2967225"/>
    <lineage>
        <taxon>Bacteria</taxon>
        <taxon>Pseudomonadati</taxon>
        <taxon>Bacteroidota</taxon>
        <taxon>Sphingobacteriia</taxon>
        <taxon>Sphingobacteriales</taxon>
        <taxon>Sphingobacteriaceae</taxon>
        <taxon>Mucilaginibacter</taxon>
    </lineage>
</organism>
<evidence type="ECO:0000256" key="3">
    <source>
        <dbReference type="ARBA" id="ARBA00022452"/>
    </source>
</evidence>
<dbReference type="InterPro" id="IPR039426">
    <property type="entry name" value="TonB-dep_rcpt-like"/>
</dbReference>
<feature type="chain" id="PRO_5045170114" evidence="8">
    <location>
        <begin position="33"/>
        <end position="1131"/>
    </location>
</feature>
<dbReference type="InterPro" id="IPR023996">
    <property type="entry name" value="TonB-dep_OMP_SusC/RagA"/>
</dbReference>
<dbReference type="NCBIfam" id="TIGR04056">
    <property type="entry name" value="OMP_RagA_SusC"/>
    <property type="match status" value="1"/>
</dbReference>
<evidence type="ECO:0000256" key="6">
    <source>
        <dbReference type="ARBA" id="ARBA00023237"/>
    </source>
</evidence>
<dbReference type="InterPro" id="IPR036942">
    <property type="entry name" value="Beta-barrel_TonB_sf"/>
</dbReference>
<dbReference type="Pfam" id="PF07715">
    <property type="entry name" value="Plug"/>
    <property type="match status" value="1"/>
</dbReference>
<evidence type="ECO:0000256" key="4">
    <source>
        <dbReference type="ARBA" id="ARBA00022692"/>
    </source>
</evidence>
<comment type="caution">
    <text evidence="10">The sequence shown here is derived from an EMBL/GenBank/DDBJ whole genome shotgun (WGS) entry which is preliminary data.</text>
</comment>
<dbReference type="Gene3D" id="2.60.40.1120">
    <property type="entry name" value="Carboxypeptidase-like, regulatory domain"/>
    <property type="match status" value="1"/>
</dbReference>
<evidence type="ECO:0000256" key="8">
    <source>
        <dbReference type="SAM" id="SignalP"/>
    </source>
</evidence>
<name>A0ABT1SW16_9SPHI</name>
<evidence type="ECO:0000256" key="7">
    <source>
        <dbReference type="PROSITE-ProRule" id="PRU01360"/>
    </source>
</evidence>
<feature type="domain" description="TonB-dependent receptor plug" evidence="9">
    <location>
        <begin position="218"/>
        <end position="324"/>
    </location>
</feature>
<keyword evidence="11" id="KW-1185">Reference proteome</keyword>
<feature type="signal peptide" evidence="8">
    <location>
        <begin position="1"/>
        <end position="32"/>
    </location>
</feature>
<dbReference type="InterPro" id="IPR012910">
    <property type="entry name" value="Plug_dom"/>
</dbReference>
<dbReference type="Gene3D" id="2.170.130.10">
    <property type="entry name" value="TonB-dependent receptor, plug domain"/>
    <property type="match status" value="1"/>
</dbReference>
<comment type="subcellular location">
    <subcellularLocation>
        <location evidence="1 7">Cell outer membrane</location>
        <topology evidence="1 7">Multi-pass membrane protein</topology>
    </subcellularLocation>
</comment>
<proteinExistence type="inferred from homology"/>
<evidence type="ECO:0000256" key="1">
    <source>
        <dbReference type="ARBA" id="ARBA00004571"/>
    </source>
</evidence>
<dbReference type="InterPro" id="IPR037066">
    <property type="entry name" value="Plug_dom_sf"/>
</dbReference>
<evidence type="ECO:0000256" key="2">
    <source>
        <dbReference type="ARBA" id="ARBA00022448"/>
    </source>
</evidence>
<evidence type="ECO:0000313" key="10">
    <source>
        <dbReference type="EMBL" id="MCQ6956452.1"/>
    </source>
</evidence>
<dbReference type="Proteomes" id="UP001204376">
    <property type="component" value="Unassembled WGS sequence"/>
</dbReference>